<dbReference type="Gene3D" id="2.160.20.80">
    <property type="entry name" value="E3 ubiquitin-protein ligase SopA"/>
    <property type="match status" value="1"/>
</dbReference>
<dbReference type="EMBL" id="CP108222">
    <property type="protein sequence ID" value="WTT19058.1"/>
    <property type="molecule type" value="Genomic_DNA"/>
</dbReference>
<dbReference type="PANTHER" id="PTHR14136:SF17">
    <property type="entry name" value="BTB_POZ DOMAIN-CONTAINING PROTEIN KCTD9"/>
    <property type="match status" value="1"/>
</dbReference>
<sequence>MRADLRRIQAAGAHFDDTYLTRAEMEDARLRRASLIRAGLPGAVLRGADLREADLRDADLTGADFTSAKNLLTAGFNGAVLKNTRELPS</sequence>
<gene>
    <name evidence="1" type="ORF">OHA22_27770</name>
</gene>
<dbReference type="SUPFAM" id="SSF141571">
    <property type="entry name" value="Pentapeptide repeat-like"/>
    <property type="match status" value="1"/>
</dbReference>
<dbReference type="InterPro" id="IPR051082">
    <property type="entry name" value="Pentapeptide-BTB/POZ_domain"/>
</dbReference>
<dbReference type="AlphaFoldDB" id="A0AAU2A481"/>
<dbReference type="InterPro" id="IPR001646">
    <property type="entry name" value="5peptide_repeat"/>
</dbReference>
<accession>A0AAU2A481</accession>
<protein>
    <submittedName>
        <fullName evidence="1">Pentapeptide repeat-containing protein</fullName>
    </submittedName>
</protein>
<dbReference type="PANTHER" id="PTHR14136">
    <property type="entry name" value="BTB_POZ DOMAIN-CONTAINING PROTEIN KCTD9"/>
    <property type="match status" value="1"/>
</dbReference>
<organism evidence="1">
    <name type="scientific">Streptomyces sp. NBC_00093</name>
    <dbReference type="NCBI Taxonomy" id="2975649"/>
    <lineage>
        <taxon>Bacteria</taxon>
        <taxon>Bacillati</taxon>
        <taxon>Actinomycetota</taxon>
        <taxon>Actinomycetes</taxon>
        <taxon>Kitasatosporales</taxon>
        <taxon>Streptomycetaceae</taxon>
        <taxon>Streptomyces</taxon>
    </lineage>
</organism>
<name>A0AAU2A481_9ACTN</name>
<dbReference type="Pfam" id="PF00805">
    <property type="entry name" value="Pentapeptide"/>
    <property type="match status" value="1"/>
</dbReference>
<reference evidence="1" key="1">
    <citation type="submission" date="2022-10" db="EMBL/GenBank/DDBJ databases">
        <title>The complete genomes of actinobacterial strains from the NBC collection.</title>
        <authorList>
            <person name="Joergensen T.S."/>
            <person name="Alvarez Arevalo M."/>
            <person name="Sterndorff E.B."/>
            <person name="Faurdal D."/>
            <person name="Vuksanovic O."/>
            <person name="Mourched A.-S."/>
            <person name="Charusanti P."/>
            <person name="Shaw S."/>
            <person name="Blin K."/>
            <person name="Weber T."/>
        </authorList>
    </citation>
    <scope>NUCLEOTIDE SEQUENCE</scope>
    <source>
        <strain evidence="1">NBC_00093</strain>
    </source>
</reference>
<proteinExistence type="predicted"/>
<evidence type="ECO:0000313" key="1">
    <source>
        <dbReference type="EMBL" id="WTT19058.1"/>
    </source>
</evidence>